<comment type="catalytic activity">
    <reaction evidence="11">
        <text>(6R)-5,10-methenyltetrahydrofolate + H2O = (6R)-10-formyltetrahydrofolate + H(+)</text>
        <dbReference type="Rhea" id="RHEA:23700"/>
        <dbReference type="ChEBI" id="CHEBI:15377"/>
        <dbReference type="ChEBI" id="CHEBI:15378"/>
        <dbReference type="ChEBI" id="CHEBI:57455"/>
        <dbReference type="ChEBI" id="CHEBI:195366"/>
        <dbReference type="EC" id="3.5.4.9"/>
    </reaction>
</comment>
<dbReference type="InterPro" id="IPR046346">
    <property type="entry name" value="Aminoacid_DH-like_N_sf"/>
</dbReference>
<evidence type="ECO:0000256" key="4">
    <source>
        <dbReference type="ARBA" id="ARBA00022755"/>
    </source>
</evidence>
<proteinExistence type="inferred from homology"/>
<keyword evidence="7 11" id="KW-0560">Oxidoreductase</keyword>
<keyword evidence="6 11" id="KW-0521">NADP</keyword>
<comment type="subunit">
    <text evidence="11">Homodimer.</text>
</comment>
<feature type="binding site" evidence="11">
    <location>
        <position position="231"/>
    </location>
    <ligand>
        <name>NADP(+)</name>
        <dbReference type="ChEBI" id="CHEBI:58349"/>
    </ligand>
</feature>
<sequence>MGRIIKGKPVADAITETLIKEVSNLKIQGVIPNVVIIRVGAKGNDLAYEKGILKICSKIGIKVYVKELPEDVSQNQFIQELKKFNEDKSVNGIMVFRPLPEHLDESIIKYIIEPEKDVDCFNPINLAKIMSEDNTGFAPCTPCAVMEILKYYNISIEGKLSVVIGRSMVVGKPMSMLLLNKNSTVTICHSKTVDLSKVCSQADILIVGIGKAKMIDSRYIKDGAVVIDVGINVDEYGNLYGDVDMESCELKDPVITPVPGGVGSVTSSILAQHIVKACRHQNNL</sequence>
<dbReference type="SUPFAM" id="SSF53223">
    <property type="entry name" value="Aminoacid dehydrogenase-like, N-terminal domain"/>
    <property type="match status" value="1"/>
</dbReference>
<comment type="catalytic activity">
    <reaction evidence="11">
        <text>(6R)-5,10-methylene-5,6,7,8-tetrahydrofolate + NADP(+) = (6R)-5,10-methenyltetrahydrofolate + NADPH</text>
        <dbReference type="Rhea" id="RHEA:22812"/>
        <dbReference type="ChEBI" id="CHEBI:15636"/>
        <dbReference type="ChEBI" id="CHEBI:57455"/>
        <dbReference type="ChEBI" id="CHEBI:57783"/>
        <dbReference type="ChEBI" id="CHEBI:58349"/>
        <dbReference type="EC" id="1.5.1.5"/>
    </reaction>
</comment>
<evidence type="ECO:0000259" key="13">
    <source>
        <dbReference type="Pfam" id="PF02882"/>
    </source>
</evidence>
<feature type="binding site" evidence="11">
    <location>
        <begin position="165"/>
        <end position="167"/>
    </location>
    <ligand>
        <name>NADP(+)</name>
        <dbReference type="ChEBI" id="CHEBI:58349"/>
    </ligand>
</feature>
<evidence type="ECO:0000256" key="8">
    <source>
        <dbReference type="ARBA" id="ARBA00023102"/>
    </source>
</evidence>
<dbReference type="PANTHER" id="PTHR48099">
    <property type="entry name" value="C-1-TETRAHYDROFOLATE SYNTHASE, CYTOPLASMIC-RELATED"/>
    <property type="match status" value="1"/>
</dbReference>
<dbReference type="InterPro" id="IPR020631">
    <property type="entry name" value="THF_DH/CycHdrlase_NAD-bd_dom"/>
</dbReference>
<protein>
    <recommendedName>
        <fullName evidence="11">Bifunctional protein FolD</fullName>
    </recommendedName>
    <domain>
        <recommendedName>
            <fullName evidence="11">Methylenetetrahydrofolate dehydrogenase</fullName>
            <ecNumber evidence="11">1.5.1.5</ecNumber>
        </recommendedName>
    </domain>
    <domain>
        <recommendedName>
            <fullName evidence="11">Methenyltetrahydrofolate cyclohydrolase</fullName>
            <ecNumber evidence="11">3.5.4.9</ecNumber>
        </recommendedName>
    </domain>
</protein>
<dbReference type="CDD" id="cd01080">
    <property type="entry name" value="NAD_bind_m-THF_DH_Cyclohyd"/>
    <property type="match status" value="1"/>
</dbReference>
<evidence type="ECO:0000256" key="9">
    <source>
        <dbReference type="ARBA" id="ARBA00023167"/>
    </source>
</evidence>
<dbReference type="Pfam" id="PF02882">
    <property type="entry name" value="THF_DHG_CYH_C"/>
    <property type="match status" value="1"/>
</dbReference>
<comment type="pathway">
    <text evidence="1 11">One-carbon metabolism; tetrahydrofolate interconversion.</text>
</comment>
<dbReference type="EC" id="3.5.4.9" evidence="11"/>
<dbReference type="Gene3D" id="3.40.50.10860">
    <property type="entry name" value="Leucine Dehydrogenase, chain A, domain 1"/>
    <property type="match status" value="1"/>
</dbReference>
<evidence type="ECO:0000313" key="14">
    <source>
        <dbReference type="EMBL" id="MFL0194115.1"/>
    </source>
</evidence>
<dbReference type="InterPro" id="IPR020630">
    <property type="entry name" value="THF_DH/CycHdrlase_cat_dom"/>
</dbReference>
<keyword evidence="9 11" id="KW-0486">Methionine biosynthesis</keyword>
<feature type="domain" description="Tetrahydrofolate dehydrogenase/cyclohydrolase catalytic" evidence="12">
    <location>
        <begin position="5"/>
        <end position="119"/>
    </location>
</feature>
<evidence type="ECO:0000256" key="1">
    <source>
        <dbReference type="ARBA" id="ARBA00004777"/>
    </source>
</evidence>
<dbReference type="Proteomes" id="UP001623660">
    <property type="component" value="Unassembled WGS sequence"/>
</dbReference>
<keyword evidence="2 11" id="KW-0554">One-carbon metabolism</keyword>
<dbReference type="PANTHER" id="PTHR48099:SF5">
    <property type="entry name" value="C-1-TETRAHYDROFOLATE SYNTHASE, CYTOPLASMIC"/>
    <property type="match status" value="1"/>
</dbReference>
<comment type="caution">
    <text evidence="11">Lacks conserved residue(s) required for the propagation of feature annotation.</text>
</comment>
<dbReference type="InterPro" id="IPR036291">
    <property type="entry name" value="NAD(P)-bd_dom_sf"/>
</dbReference>
<dbReference type="EMBL" id="JBJHZX010000001">
    <property type="protein sequence ID" value="MFL0194115.1"/>
    <property type="molecule type" value="Genomic_DNA"/>
</dbReference>
<dbReference type="PRINTS" id="PR00085">
    <property type="entry name" value="THFDHDRGNASE"/>
</dbReference>
<dbReference type="InterPro" id="IPR000672">
    <property type="entry name" value="THF_DH/CycHdrlase"/>
</dbReference>
<evidence type="ECO:0000256" key="2">
    <source>
        <dbReference type="ARBA" id="ARBA00022563"/>
    </source>
</evidence>
<evidence type="ECO:0000259" key="12">
    <source>
        <dbReference type="Pfam" id="PF00763"/>
    </source>
</evidence>
<keyword evidence="10 11" id="KW-0511">Multifunctional enzyme</keyword>
<evidence type="ECO:0000256" key="5">
    <source>
        <dbReference type="ARBA" id="ARBA00022801"/>
    </source>
</evidence>
<accession>A0ABW8SGX1</accession>
<name>A0ABW8SGX1_9CLOT</name>
<reference evidence="14 15" key="1">
    <citation type="submission" date="2024-11" db="EMBL/GenBank/DDBJ databases">
        <authorList>
            <person name="Heng Y.C."/>
            <person name="Lim A.C.H."/>
            <person name="Lee J.K.Y."/>
            <person name="Kittelmann S."/>
        </authorList>
    </citation>
    <scope>NUCLEOTIDE SEQUENCE [LARGE SCALE GENOMIC DNA]</scope>
    <source>
        <strain evidence="14 15">WILCCON 0269</strain>
    </source>
</reference>
<comment type="similarity">
    <text evidence="11">Belongs to the tetrahydrofolate dehydrogenase/cyclohydrolase family.</text>
</comment>
<gene>
    <name evidence="11" type="primary">folD</name>
    <name evidence="14" type="ORF">ACJDU8_00705</name>
</gene>
<organism evidence="14 15">
    <name type="scientific">Candidatus Clostridium eludens</name>
    <dbReference type="NCBI Taxonomy" id="3381663"/>
    <lineage>
        <taxon>Bacteria</taxon>
        <taxon>Bacillati</taxon>
        <taxon>Bacillota</taxon>
        <taxon>Clostridia</taxon>
        <taxon>Eubacteriales</taxon>
        <taxon>Clostridiaceae</taxon>
        <taxon>Clostridium</taxon>
    </lineage>
</organism>
<evidence type="ECO:0000256" key="7">
    <source>
        <dbReference type="ARBA" id="ARBA00023002"/>
    </source>
</evidence>
<dbReference type="EC" id="1.5.1.5" evidence="11"/>
<dbReference type="HAMAP" id="MF_01576">
    <property type="entry name" value="THF_DHG_CYH"/>
    <property type="match status" value="1"/>
</dbReference>
<evidence type="ECO:0000256" key="11">
    <source>
        <dbReference type="HAMAP-Rule" id="MF_01576"/>
    </source>
</evidence>
<dbReference type="RefSeq" id="WP_406790236.1">
    <property type="nucleotide sequence ID" value="NZ_JBJHZX010000001.1"/>
</dbReference>
<comment type="caution">
    <text evidence="14">The sequence shown here is derived from an EMBL/GenBank/DDBJ whole genome shotgun (WGS) entry which is preliminary data.</text>
</comment>
<evidence type="ECO:0000256" key="3">
    <source>
        <dbReference type="ARBA" id="ARBA00022605"/>
    </source>
</evidence>
<keyword evidence="3 11" id="KW-0028">Amino-acid biosynthesis</keyword>
<evidence type="ECO:0000256" key="10">
    <source>
        <dbReference type="ARBA" id="ARBA00023268"/>
    </source>
</evidence>
<keyword evidence="15" id="KW-1185">Reference proteome</keyword>
<dbReference type="SUPFAM" id="SSF51735">
    <property type="entry name" value="NAD(P)-binding Rossmann-fold domains"/>
    <property type="match status" value="1"/>
</dbReference>
<keyword evidence="8 11" id="KW-0368">Histidine biosynthesis</keyword>
<feature type="domain" description="Tetrahydrofolate dehydrogenase/cyclohydrolase NAD(P)-binding" evidence="13">
    <location>
        <begin position="139"/>
        <end position="281"/>
    </location>
</feature>
<dbReference type="Pfam" id="PF00763">
    <property type="entry name" value="THF_DHG_CYH"/>
    <property type="match status" value="1"/>
</dbReference>
<evidence type="ECO:0000256" key="6">
    <source>
        <dbReference type="ARBA" id="ARBA00022857"/>
    </source>
</evidence>
<dbReference type="Gene3D" id="3.40.50.720">
    <property type="entry name" value="NAD(P)-binding Rossmann-like Domain"/>
    <property type="match status" value="1"/>
</dbReference>
<keyword evidence="5 11" id="KW-0378">Hydrolase</keyword>
<comment type="function">
    <text evidence="11">Catalyzes the oxidation of 5,10-methylenetetrahydrofolate to 5,10-methenyltetrahydrofolate and then the hydrolysis of 5,10-methenyltetrahydrofolate to 10-formyltetrahydrofolate.</text>
</comment>
<keyword evidence="4 11" id="KW-0658">Purine biosynthesis</keyword>
<evidence type="ECO:0000313" key="15">
    <source>
        <dbReference type="Proteomes" id="UP001623660"/>
    </source>
</evidence>